<dbReference type="OrthoDB" id="429950at2759"/>
<dbReference type="Gene3D" id="3.90.640.80">
    <property type="match status" value="1"/>
</dbReference>
<gene>
    <name evidence="1" type="primary">Hypp3316</name>
    <name evidence="1" type="ORF">BLAG_LOCUS19868</name>
</gene>
<dbReference type="SMART" id="SM01335">
    <property type="entry name" value="PADR1"/>
    <property type="match status" value="1"/>
</dbReference>
<dbReference type="Proteomes" id="UP000838412">
    <property type="component" value="Chromosome 5"/>
</dbReference>
<organism evidence="1 2">
    <name type="scientific">Branchiostoma lanceolatum</name>
    <name type="common">Common lancelet</name>
    <name type="synonym">Amphioxus lanceolatum</name>
    <dbReference type="NCBI Taxonomy" id="7740"/>
    <lineage>
        <taxon>Eukaryota</taxon>
        <taxon>Metazoa</taxon>
        <taxon>Chordata</taxon>
        <taxon>Cephalochordata</taxon>
        <taxon>Leptocardii</taxon>
        <taxon>Amphioxiformes</taxon>
        <taxon>Branchiostomatidae</taxon>
        <taxon>Branchiostoma</taxon>
    </lineage>
</organism>
<proteinExistence type="predicted"/>
<protein>
    <submittedName>
        <fullName evidence="1">Hypp3316 protein</fullName>
    </submittedName>
</protein>
<name>A0A8K0EU74_BRALA</name>
<accession>A0A8K0EU74</accession>
<evidence type="ECO:0000313" key="2">
    <source>
        <dbReference type="Proteomes" id="UP000838412"/>
    </source>
</evidence>
<dbReference type="AlphaFoldDB" id="A0A8K0EU74"/>
<reference evidence="1" key="1">
    <citation type="submission" date="2022-01" db="EMBL/GenBank/DDBJ databases">
        <authorList>
            <person name="Braso-Vives M."/>
        </authorList>
    </citation>
    <scope>NUCLEOTIDE SEQUENCE</scope>
</reference>
<keyword evidence="2" id="KW-1185">Reference proteome</keyword>
<evidence type="ECO:0000313" key="1">
    <source>
        <dbReference type="EMBL" id="CAH1266191.1"/>
    </source>
</evidence>
<sequence length="215" mass="23577">MGKRKIASSTAATAKKAKATTVSPGTTTITTTTTTTASSSSTTAIAAGTTASTITSAALKEYPYTKDYDMKGPAIIFFRRLQSKYGGKERTPKLQDELCEEITGQICGDVDPYDIKTVLKLNDQAAGGNDKEITSRLADGILRGGLPRCPKCFGGRLRYGMPKWESSKYKGKAKRDSPLKGRERFHCPGYFDDDRYVNCTFEALDGIERLPWRYP</sequence>
<dbReference type="EMBL" id="OV696690">
    <property type="protein sequence ID" value="CAH1266191.1"/>
    <property type="molecule type" value="Genomic_DNA"/>
</dbReference>